<dbReference type="Pfam" id="PF00440">
    <property type="entry name" value="TetR_N"/>
    <property type="match status" value="1"/>
</dbReference>
<feature type="domain" description="HTH tetR-type" evidence="5">
    <location>
        <begin position="21"/>
        <end position="81"/>
    </location>
</feature>
<dbReference type="GO" id="GO:0000976">
    <property type="term" value="F:transcription cis-regulatory region binding"/>
    <property type="evidence" value="ECO:0007669"/>
    <property type="project" value="TreeGrafter"/>
</dbReference>
<dbReference type="SUPFAM" id="SSF46689">
    <property type="entry name" value="Homeodomain-like"/>
    <property type="match status" value="1"/>
</dbReference>
<keyword evidence="2 4" id="KW-0238">DNA-binding</keyword>
<dbReference type="Pfam" id="PF16859">
    <property type="entry name" value="TetR_C_11"/>
    <property type="match status" value="1"/>
</dbReference>
<protein>
    <submittedName>
        <fullName evidence="6">TetR family transcriptional regulator</fullName>
    </submittedName>
</protein>
<organism evidence="6 7">
    <name type="scientific">Haloactinospora alba</name>
    <dbReference type="NCBI Taxonomy" id="405555"/>
    <lineage>
        <taxon>Bacteria</taxon>
        <taxon>Bacillati</taxon>
        <taxon>Actinomycetota</taxon>
        <taxon>Actinomycetes</taxon>
        <taxon>Streptosporangiales</taxon>
        <taxon>Nocardiopsidaceae</taxon>
        <taxon>Haloactinospora</taxon>
    </lineage>
</organism>
<dbReference type="OrthoDB" id="9796019at2"/>
<keyword evidence="1" id="KW-0805">Transcription regulation</keyword>
<dbReference type="InterPro" id="IPR023772">
    <property type="entry name" value="DNA-bd_HTH_TetR-type_CS"/>
</dbReference>
<dbReference type="InterPro" id="IPR036271">
    <property type="entry name" value="Tet_transcr_reg_TetR-rel_C_sf"/>
</dbReference>
<evidence type="ECO:0000313" key="6">
    <source>
        <dbReference type="EMBL" id="TQN33445.1"/>
    </source>
</evidence>
<dbReference type="PROSITE" id="PS01081">
    <property type="entry name" value="HTH_TETR_1"/>
    <property type="match status" value="1"/>
</dbReference>
<dbReference type="GO" id="GO:0003700">
    <property type="term" value="F:DNA-binding transcription factor activity"/>
    <property type="evidence" value="ECO:0007669"/>
    <property type="project" value="TreeGrafter"/>
</dbReference>
<dbReference type="PANTHER" id="PTHR30055">
    <property type="entry name" value="HTH-TYPE TRANSCRIPTIONAL REGULATOR RUTR"/>
    <property type="match status" value="1"/>
</dbReference>
<sequence>MTDPDPSSSRRAPAGAAVLQEGVTNAIRGAVFAELAAVGYGRMSIEAVAKRAGVGKTAIYRRWDSKLRMVIDVVSAVTVHAMPVPDTGTLRGDVRALLDTAAQALRHPLASQIVPDLLAEAARNPDIARTLEAAIRDTQHDISSVLVSNAAQRGEVPAGTDPELALDLVLGPLYWRLAVTRTPVPEDYLDRLAASAAAAIAASGAGS</sequence>
<feature type="DNA-binding region" description="H-T-H motif" evidence="4">
    <location>
        <begin position="44"/>
        <end position="63"/>
    </location>
</feature>
<proteinExistence type="predicted"/>
<keyword evidence="7" id="KW-1185">Reference proteome</keyword>
<dbReference type="InterPro" id="IPR001647">
    <property type="entry name" value="HTH_TetR"/>
</dbReference>
<dbReference type="PANTHER" id="PTHR30055:SF148">
    <property type="entry name" value="TETR-FAMILY TRANSCRIPTIONAL REGULATOR"/>
    <property type="match status" value="1"/>
</dbReference>
<dbReference type="Proteomes" id="UP000317422">
    <property type="component" value="Unassembled WGS sequence"/>
</dbReference>
<dbReference type="Gene3D" id="1.10.10.60">
    <property type="entry name" value="Homeodomain-like"/>
    <property type="match status" value="1"/>
</dbReference>
<name>A0A543NNP8_9ACTN</name>
<dbReference type="InterPro" id="IPR011075">
    <property type="entry name" value="TetR_C"/>
</dbReference>
<reference evidence="6 7" key="1">
    <citation type="submission" date="2019-06" db="EMBL/GenBank/DDBJ databases">
        <title>Sequencing the genomes of 1000 actinobacteria strains.</title>
        <authorList>
            <person name="Klenk H.-P."/>
        </authorList>
    </citation>
    <scope>NUCLEOTIDE SEQUENCE [LARGE SCALE GENOMIC DNA]</scope>
    <source>
        <strain evidence="6 7">DSM 45015</strain>
    </source>
</reference>
<evidence type="ECO:0000259" key="5">
    <source>
        <dbReference type="PROSITE" id="PS50977"/>
    </source>
</evidence>
<dbReference type="InterPro" id="IPR050109">
    <property type="entry name" value="HTH-type_TetR-like_transc_reg"/>
</dbReference>
<dbReference type="InterPro" id="IPR009057">
    <property type="entry name" value="Homeodomain-like_sf"/>
</dbReference>
<keyword evidence="3" id="KW-0804">Transcription</keyword>
<accession>A0A543NNP8</accession>
<comment type="caution">
    <text evidence="6">The sequence shown here is derived from an EMBL/GenBank/DDBJ whole genome shotgun (WGS) entry which is preliminary data.</text>
</comment>
<evidence type="ECO:0000256" key="1">
    <source>
        <dbReference type="ARBA" id="ARBA00023015"/>
    </source>
</evidence>
<evidence type="ECO:0000256" key="2">
    <source>
        <dbReference type="ARBA" id="ARBA00023125"/>
    </source>
</evidence>
<evidence type="ECO:0000313" key="7">
    <source>
        <dbReference type="Proteomes" id="UP000317422"/>
    </source>
</evidence>
<evidence type="ECO:0000256" key="3">
    <source>
        <dbReference type="ARBA" id="ARBA00023163"/>
    </source>
</evidence>
<dbReference type="SUPFAM" id="SSF48498">
    <property type="entry name" value="Tetracyclin repressor-like, C-terminal domain"/>
    <property type="match status" value="1"/>
</dbReference>
<dbReference type="Gene3D" id="1.10.357.10">
    <property type="entry name" value="Tetracycline Repressor, domain 2"/>
    <property type="match status" value="1"/>
</dbReference>
<dbReference type="PROSITE" id="PS50977">
    <property type="entry name" value="HTH_TETR_2"/>
    <property type="match status" value="1"/>
</dbReference>
<dbReference type="EMBL" id="VFQC01000001">
    <property type="protein sequence ID" value="TQN33445.1"/>
    <property type="molecule type" value="Genomic_DNA"/>
</dbReference>
<evidence type="ECO:0000256" key="4">
    <source>
        <dbReference type="PROSITE-ProRule" id="PRU00335"/>
    </source>
</evidence>
<gene>
    <name evidence="6" type="ORF">FHX37_3464</name>
</gene>
<dbReference type="AlphaFoldDB" id="A0A543NNP8"/>
<dbReference type="RefSeq" id="WP_141924805.1">
    <property type="nucleotide sequence ID" value="NZ_VFQC01000001.1"/>
</dbReference>